<sequence length="750" mass="82320">MPPAVHSFPRPLAHNWTSGASGRWCGPISGSLRVVSEVGFRGGVHSSRVLTMAPGHEVRSVRPGAHVLSSPVGAKFVPGAVSGEAAVVAGQEEELVAPSEEFQATALVASRAQYDEMYKRSVENPDGFWGDIASTFFWKKRWPVKDGKVHTENIDVRNGRVAVEWFKGGQTNICYNAIDRHVEAGLGDKVAFYWEGNDLGVDASLTYKEVLEKVCQLANYLRSQGVKKGDAVAIYMPMLAELPIAMLACARIGAVHSVVFAGFSAESLYQRILDCKPNVILTSSAVKRGAKIIKLKDIVDDALSRASADGHTVGMCLTYDNSSALKREETAWTEGRDSWWQDIVPSYAKECDVEWVDAEDTLFLLYTSGSTGKPKGVLHTTGGYMVYAATTFKYAFNYHDDDVYWCTADCGWITGHSYLTYGPLLNGASMVVFEGVPNYPDAGRCWDIVDKYNVSIFYTAPTAIRSLMRSGDEPVLRHSRKSLRVLGTVGEPINPSAWKWYHEVVGDKLCPIVDTWWQTETGGFMITPQPGAWALKPGSATLPFFGVQPAVVDDNAQEQSGECSGYLCIKAAWPGMMRTLQGDHDRYETTYFAPFKGFYFSGDGCRRDKDGYYWLTGRVDDVINVSGHRIGTAEVESALVSHPQCAEAAVVGFDHEVKGQGIYAFVTLLEGVEYSNDLRKALINSVRSQIGAFAAPDVVHWAPGLPKTRSGKIMRRILRKIASNELDQVGDISTLADSSVVDQLISLRNK</sequence>
<keyword evidence="2 5" id="KW-0436">Ligase</keyword>
<dbReference type="GO" id="GO:0019427">
    <property type="term" value="P:acetyl-CoA biosynthetic process from acetate"/>
    <property type="evidence" value="ECO:0007669"/>
    <property type="project" value="InterPro"/>
</dbReference>
<gene>
    <name evidence="10" type="primary">LOC112286963</name>
    <name evidence="9" type="ORF">PHYPA_000543</name>
</gene>
<evidence type="ECO:0000256" key="2">
    <source>
        <dbReference type="ARBA" id="ARBA00022598"/>
    </source>
</evidence>
<dbReference type="RefSeq" id="XP_024385231.1">
    <property type="nucleotide sequence ID" value="XM_024529463.2"/>
</dbReference>
<dbReference type="FunFam" id="3.30.300.30:FF:000004">
    <property type="entry name" value="Acetyl-coenzyme A synthetase"/>
    <property type="match status" value="1"/>
</dbReference>
<accession>A0A2K1L7U9</accession>
<reference evidence="9 11" key="1">
    <citation type="journal article" date="2008" name="Science">
        <title>The Physcomitrella genome reveals evolutionary insights into the conquest of land by plants.</title>
        <authorList>
            <person name="Rensing S."/>
            <person name="Lang D."/>
            <person name="Zimmer A."/>
            <person name="Terry A."/>
            <person name="Salamov A."/>
            <person name="Shapiro H."/>
            <person name="Nishiyama T."/>
            <person name="Perroud P.-F."/>
            <person name="Lindquist E."/>
            <person name="Kamisugi Y."/>
            <person name="Tanahashi T."/>
            <person name="Sakakibara K."/>
            <person name="Fujita T."/>
            <person name="Oishi K."/>
            <person name="Shin-I T."/>
            <person name="Kuroki Y."/>
            <person name="Toyoda A."/>
            <person name="Suzuki Y."/>
            <person name="Hashimoto A."/>
            <person name="Yamaguchi K."/>
            <person name="Sugano A."/>
            <person name="Kohara Y."/>
            <person name="Fujiyama A."/>
            <person name="Anterola A."/>
            <person name="Aoki S."/>
            <person name="Ashton N."/>
            <person name="Barbazuk W.B."/>
            <person name="Barker E."/>
            <person name="Bennetzen J."/>
            <person name="Bezanilla M."/>
            <person name="Blankenship R."/>
            <person name="Cho S.H."/>
            <person name="Dutcher S."/>
            <person name="Estelle M."/>
            <person name="Fawcett J.A."/>
            <person name="Gundlach H."/>
            <person name="Hanada K."/>
            <person name="Heyl A."/>
            <person name="Hicks K.A."/>
            <person name="Hugh J."/>
            <person name="Lohr M."/>
            <person name="Mayer K."/>
            <person name="Melkozernov A."/>
            <person name="Murata T."/>
            <person name="Nelson D."/>
            <person name="Pils B."/>
            <person name="Prigge M."/>
            <person name="Reiss B."/>
            <person name="Renner T."/>
            <person name="Rombauts S."/>
            <person name="Rushton P."/>
            <person name="Sanderfoot A."/>
            <person name="Schween G."/>
            <person name="Shiu S.-H."/>
            <person name="Stueber K."/>
            <person name="Theodoulou F.L."/>
            <person name="Tu H."/>
            <person name="Van de Peer Y."/>
            <person name="Verrier P.J."/>
            <person name="Waters E."/>
            <person name="Wood A."/>
            <person name="Yang L."/>
            <person name="Cove D."/>
            <person name="Cuming A."/>
            <person name="Hasebe M."/>
            <person name="Lucas S."/>
            <person name="Mishler D.B."/>
            <person name="Reski R."/>
            <person name="Grigoriev I."/>
            <person name="Quatrano R.S."/>
            <person name="Boore J.L."/>
        </authorList>
    </citation>
    <scope>NUCLEOTIDE SEQUENCE [LARGE SCALE GENOMIC DNA]</scope>
    <source>
        <strain evidence="10 11">cv. Gransden 2004</strain>
    </source>
</reference>
<dbReference type="CDD" id="cd05966">
    <property type="entry name" value="ACS"/>
    <property type="match status" value="1"/>
</dbReference>
<dbReference type="InterPro" id="IPR025110">
    <property type="entry name" value="AMP-bd_C"/>
</dbReference>
<dbReference type="NCBIfam" id="TIGR02188">
    <property type="entry name" value="Ac_CoA_lig_AcsA"/>
    <property type="match status" value="1"/>
</dbReference>
<dbReference type="Proteomes" id="UP000006727">
    <property type="component" value="Chromosome 1"/>
</dbReference>
<evidence type="ECO:0000313" key="11">
    <source>
        <dbReference type="Proteomes" id="UP000006727"/>
    </source>
</evidence>
<dbReference type="GO" id="GO:0003987">
    <property type="term" value="F:acetate-CoA ligase activity"/>
    <property type="evidence" value="ECO:0000318"/>
    <property type="project" value="GO_Central"/>
</dbReference>
<dbReference type="EMBL" id="ABEU02000001">
    <property type="protein sequence ID" value="PNR62119.1"/>
    <property type="molecule type" value="Genomic_DNA"/>
</dbReference>
<reference evidence="9 11" key="2">
    <citation type="journal article" date="2018" name="Plant J.">
        <title>The Physcomitrella patens chromosome-scale assembly reveals moss genome structure and evolution.</title>
        <authorList>
            <person name="Lang D."/>
            <person name="Ullrich K.K."/>
            <person name="Murat F."/>
            <person name="Fuchs J."/>
            <person name="Jenkins J."/>
            <person name="Haas F.B."/>
            <person name="Piednoel M."/>
            <person name="Gundlach H."/>
            <person name="Van Bel M."/>
            <person name="Meyberg R."/>
            <person name="Vives C."/>
            <person name="Morata J."/>
            <person name="Symeonidi A."/>
            <person name="Hiss M."/>
            <person name="Muchero W."/>
            <person name="Kamisugi Y."/>
            <person name="Saleh O."/>
            <person name="Blanc G."/>
            <person name="Decker E.L."/>
            <person name="van Gessel N."/>
            <person name="Grimwood J."/>
            <person name="Hayes R.D."/>
            <person name="Graham S.W."/>
            <person name="Gunter L.E."/>
            <person name="McDaniel S.F."/>
            <person name="Hoernstein S.N.W."/>
            <person name="Larsson A."/>
            <person name="Li F.W."/>
            <person name="Perroud P.F."/>
            <person name="Phillips J."/>
            <person name="Ranjan P."/>
            <person name="Rokshar D.S."/>
            <person name="Rothfels C.J."/>
            <person name="Schneider L."/>
            <person name="Shu S."/>
            <person name="Stevenson D.W."/>
            <person name="Thummler F."/>
            <person name="Tillich M."/>
            <person name="Villarreal Aguilar J.C."/>
            <person name="Widiez T."/>
            <person name="Wong G.K."/>
            <person name="Wymore A."/>
            <person name="Zhang Y."/>
            <person name="Zimmer A.D."/>
            <person name="Quatrano R.S."/>
            <person name="Mayer K.F.X."/>
            <person name="Goodstein D."/>
            <person name="Casacuberta J.M."/>
            <person name="Vandepoele K."/>
            <person name="Reski R."/>
            <person name="Cuming A.C."/>
            <person name="Tuskan G.A."/>
            <person name="Maumus F."/>
            <person name="Salse J."/>
            <person name="Schmutz J."/>
            <person name="Rensing S.A."/>
        </authorList>
    </citation>
    <scope>NUCLEOTIDE SEQUENCE [LARGE SCALE GENOMIC DNA]</scope>
    <source>
        <strain evidence="10 11">cv. Gransden 2004</strain>
    </source>
</reference>
<dbReference type="SUPFAM" id="SSF56801">
    <property type="entry name" value="Acetyl-CoA synthetase-like"/>
    <property type="match status" value="1"/>
</dbReference>
<feature type="domain" description="AMP-binding enzyme C-terminal" evidence="7">
    <location>
        <begin position="634"/>
        <end position="712"/>
    </location>
</feature>
<dbReference type="EnsemblPlants" id="Pp3c1_12020V3.3">
    <property type="protein sequence ID" value="Pp3c1_12020V3.3"/>
    <property type="gene ID" value="Pp3c1_12020"/>
</dbReference>
<feature type="domain" description="Acetyl-coenzyme A synthetase N-terminal" evidence="8">
    <location>
        <begin position="114"/>
        <end position="177"/>
    </location>
</feature>
<dbReference type="GO" id="GO:0016208">
    <property type="term" value="F:AMP binding"/>
    <property type="evidence" value="ECO:0007669"/>
    <property type="project" value="InterPro"/>
</dbReference>
<dbReference type="InterPro" id="IPR045851">
    <property type="entry name" value="AMP-bd_C_sf"/>
</dbReference>
<comment type="similarity">
    <text evidence="1 5">Belongs to the ATP-dependent AMP-binding enzyme family.</text>
</comment>
<dbReference type="OrthoDB" id="1706066at2759"/>
<dbReference type="InterPro" id="IPR000873">
    <property type="entry name" value="AMP-dep_synth/lig_dom"/>
</dbReference>
<dbReference type="PaxDb" id="3218-PP1S398_15V6.1"/>
<dbReference type="InterPro" id="IPR020845">
    <property type="entry name" value="AMP-binding_CS"/>
</dbReference>
<dbReference type="GeneID" id="112286963"/>
<dbReference type="FunFam" id="3.40.50.12780:FF:000001">
    <property type="entry name" value="Acetyl-coenzyme A synthetase"/>
    <property type="match status" value="1"/>
</dbReference>
<dbReference type="EC" id="6.2.1.1" evidence="5"/>
<dbReference type="PANTHER" id="PTHR24095">
    <property type="entry name" value="ACETYL-COENZYME A SYNTHETASE"/>
    <property type="match status" value="1"/>
</dbReference>
<evidence type="ECO:0000259" key="8">
    <source>
        <dbReference type="Pfam" id="PF16177"/>
    </source>
</evidence>
<comment type="catalytic activity">
    <reaction evidence="5">
        <text>acetate + ATP + CoA = acetyl-CoA + AMP + diphosphate</text>
        <dbReference type="Rhea" id="RHEA:23176"/>
        <dbReference type="ChEBI" id="CHEBI:30089"/>
        <dbReference type="ChEBI" id="CHEBI:30616"/>
        <dbReference type="ChEBI" id="CHEBI:33019"/>
        <dbReference type="ChEBI" id="CHEBI:57287"/>
        <dbReference type="ChEBI" id="CHEBI:57288"/>
        <dbReference type="ChEBI" id="CHEBI:456215"/>
        <dbReference type="EC" id="6.2.1.1"/>
    </reaction>
</comment>
<organism evidence="9">
    <name type="scientific">Physcomitrium patens</name>
    <name type="common">Spreading-leaved earth moss</name>
    <name type="synonym">Physcomitrella patens</name>
    <dbReference type="NCBI Taxonomy" id="3218"/>
    <lineage>
        <taxon>Eukaryota</taxon>
        <taxon>Viridiplantae</taxon>
        <taxon>Streptophyta</taxon>
        <taxon>Embryophyta</taxon>
        <taxon>Bryophyta</taxon>
        <taxon>Bryophytina</taxon>
        <taxon>Bryopsida</taxon>
        <taxon>Funariidae</taxon>
        <taxon>Funariales</taxon>
        <taxon>Funariaceae</taxon>
        <taxon>Physcomitrium</taxon>
    </lineage>
</organism>
<feature type="domain" description="AMP-dependent synthetase/ligase" evidence="6">
    <location>
        <begin position="185"/>
        <end position="578"/>
    </location>
</feature>
<dbReference type="PROSITE" id="PS00455">
    <property type="entry name" value="AMP_BINDING"/>
    <property type="match status" value="1"/>
</dbReference>
<dbReference type="PANTHER" id="PTHR24095:SF14">
    <property type="entry name" value="ACETYL-COENZYME A SYNTHETASE 1"/>
    <property type="match status" value="1"/>
</dbReference>
<dbReference type="Gene3D" id="3.30.300.30">
    <property type="match status" value="1"/>
</dbReference>
<evidence type="ECO:0000256" key="3">
    <source>
        <dbReference type="ARBA" id="ARBA00022741"/>
    </source>
</evidence>
<dbReference type="OMA" id="ETPLFML"/>
<proteinExistence type="inferred from homology"/>
<evidence type="ECO:0000256" key="1">
    <source>
        <dbReference type="ARBA" id="ARBA00006432"/>
    </source>
</evidence>
<dbReference type="Gramene" id="Pp3c1_12020V3.2">
    <property type="protein sequence ID" value="Pp3c1_12020V3.2"/>
    <property type="gene ID" value="Pp3c1_12020"/>
</dbReference>
<keyword evidence="3 5" id="KW-0547">Nucleotide-binding</keyword>
<dbReference type="Pfam" id="PF16177">
    <property type="entry name" value="ACAS_N"/>
    <property type="match status" value="1"/>
</dbReference>
<evidence type="ECO:0000313" key="10">
    <source>
        <dbReference type="EnsemblPlants" id="Pp3c1_12020V3.1"/>
    </source>
</evidence>
<dbReference type="GO" id="GO:0006085">
    <property type="term" value="P:acetyl-CoA biosynthetic process"/>
    <property type="evidence" value="ECO:0000318"/>
    <property type="project" value="GO_Central"/>
</dbReference>
<dbReference type="GO" id="GO:0005524">
    <property type="term" value="F:ATP binding"/>
    <property type="evidence" value="ECO:0007669"/>
    <property type="project" value="UniProtKB-UniRule"/>
</dbReference>
<protein>
    <recommendedName>
        <fullName evidence="5">Acetyl-coenzyme A synthetase</fullName>
        <ecNumber evidence="5">6.2.1.1</ecNumber>
    </recommendedName>
</protein>
<keyword evidence="4 5" id="KW-0067">ATP-binding</keyword>
<keyword evidence="11" id="KW-1185">Reference proteome</keyword>
<dbReference type="Pfam" id="PF13193">
    <property type="entry name" value="AMP-binding_C"/>
    <property type="match status" value="1"/>
</dbReference>
<dbReference type="EnsemblPlants" id="Pp3c1_12020V3.2">
    <property type="protein sequence ID" value="Pp3c1_12020V3.2"/>
    <property type="gene ID" value="Pp3c1_12020"/>
</dbReference>
<evidence type="ECO:0000313" key="9">
    <source>
        <dbReference type="EMBL" id="PNR62119.1"/>
    </source>
</evidence>
<dbReference type="EnsemblPlants" id="Pp3c1_12020V3.1">
    <property type="protein sequence ID" value="Pp3c1_12020V3.1"/>
    <property type="gene ID" value="Pp3c1_12020"/>
</dbReference>
<dbReference type="Gramene" id="Pp3c1_12020V3.1">
    <property type="protein sequence ID" value="Pp3c1_12020V3.1"/>
    <property type="gene ID" value="Pp3c1_12020"/>
</dbReference>
<evidence type="ECO:0000256" key="5">
    <source>
        <dbReference type="RuleBase" id="RU361147"/>
    </source>
</evidence>
<dbReference type="Gramene" id="Pp3c1_12020V3.3">
    <property type="protein sequence ID" value="Pp3c1_12020V3.3"/>
    <property type="gene ID" value="Pp3c1_12020"/>
</dbReference>
<dbReference type="InterPro" id="IPR011904">
    <property type="entry name" value="Ac_CoA_lig"/>
</dbReference>
<dbReference type="Gene3D" id="3.40.50.12780">
    <property type="entry name" value="N-terminal domain of ligase-like"/>
    <property type="match status" value="1"/>
</dbReference>
<reference evidence="10" key="3">
    <citation type="submission" date="2020-12" db="UniProtKB">
        <authorList>
            <consortium name="EnsemblPlants"/>
        </authorList>
    </citation>
    <scope>IDENTIFICATION</scope>
</reference>
<dbReference type="NCBIfam" id="NF001208">
    <property type="entry name" value="PRK00174.1"/>
    <property type="match status" value="1"/>
</dbReference>
<evidence type="ECO:0000256" key="4">
    <source>
        <dbReference type="ARBA" id="ARBA00022840"/>
    </source>
</evidence>
<dbReference type="Pfam" id="PF00501">
    <property type="entry name" value="AMP-binding"/>
    <property type="match status" value="1"/>
</dbReference>
<name>A0A2K1L7U9_PHYPA</name>
<evidence type="ECO:0000259" key="7">
    <source>
        <dbReference type="Pfam" id="PF13193"/>
    </source>
</evidence>
<dbReference type="STRING" id="3218.A0A2K1L7U9"/>
<dbReference type="AlphaFoldDB" id="A0A2K1L7U9"/>
<dbReference type="InterPro" id="IPR042099">
    <property type="entry name" value="ANL_N_sf"/>
</dbReference>
<dbReference type="InterPro" id="IPR032387">
    <property type="entry name" value="ACAS_N"/>
</dbReference>
<evidence type="ECO:0000259" key="6">
    <source>
        <dbReference type="Pfam" id="PF00501"/>
    </source>
</evidence>